<feature type="domain" description="PPIase cyclophilin-type" evidence="7">
    <location>
        <begin position="314"/>
        <end position="478"/>
    </location>
</feature>
<evidence type="ECO:0000313" key="8">
    <source>
        <dbReference type="EMBL" id="GAX24377.1"/>
    </source>
</evidence>
<comment type="catalytic activity">
    <reaction evidence="1 5">
        <text>[protein]-peptidylproline (omega=180) = [protein]-peptidylproline (omega=0)</text>
        <dbReference type="Rhea" id="RHEA:16237"/>
        <dbReference type="Rhea" id="RHEA-COMP:10747"/>
        <dbReference type="Rhea" id="RHEA-COMP:10748"/>
        <dbReference type="ChEBI" id="CHEBI:83833"/>
        <dbReference type="ChEBI" id="CHEBI:83834"/>
        <dbReference type="EC" id="5.2.1.8"/>
    </reaction>
</comment>
<evidence type="ECO:0000256" key="4">
    <source>
        <dbReference type="ARBA" id="ARBA00023235"/>
    </source>
</evidence>
<dbReference type="EMBL" id="BDSP01000207">
    <property type="protein sequence ID" value="GAX24377.1"/>
    <property type="molecule type" value="Genomic_DNA"/>
</dbReference>
<dbReference type="InParanoid" id="A0A1Z5KDT7"/>
<dbReference type="PANTHER" id="PTHR11071:SF552">
    <property type="entry name" value="PEPTIDYL-PROLYL CIS-TRANS ISOMERASE CYP26-1"/>
    <property type="match status" value="1"/>
</dbReference>
<dbReference type="InterPro" id="IPR029000">
    <property type="entry name" value="Cyclophilin-like_dom_sf"/>
</dbReference>
<evidence type="ECO:0000256" key="3">
    <source>
        <dbReference type="ARBA" id="ARBA00023110"/>
    </source>
</evidence>
<evidence type="ECO:0000256" key="2">
    <source>
        <dbReference type="ARBA" id="ARBA00013194"/>
    </source>
</evidence>
<dbReference type="InterPro" id="IPR001179">
    <property type="entry name" value="PPIase_FKBP_dom"/>
</dbReference>
<dbReference type="SUPFAM" id="SSF48452">
    <property type="entry name" value="TPR-like"/>
    <property type="match status" value="1"/>
</dbReference>
<dbReference type="GO" id="GO:0016018">
    <property type="term" value="F:cyclosporin A binding"/>
    <property type="evidence" value="ECO:0007669"/>
    <property type="project" value="TreeGrafter"/>
</dbReference>
<dbReference type="PROSITE" id="PS50059">
    <property type="entry name" value="FKBP_PPIASE"/>
    <property type="match status" value="1"/>
</dbReference>
<proteinExistence type="predicted"/>
<dbReference type="GO" id="GO:0003755">
    <property type="term" value="F:peptidyl-prolyl cis-trans isomerase activity"/>
    <property type="evidence" value="ECO:0007669"/>
    <property type="project" value="UniProtKB-KW"/>
</dbReference>
<dbReference type="GO" id="GO:0006457">
    <property type="term" value="P:protein folding"/>
    <property type="evidence" value="ECO:0007669"/>
    <property type="project" value="InterPro"/>
</dbReference>
<keyword evidence="3 5" id="KW-0697">Rotamase</keyword>
<evidence type="ECO:0000259" key="6">
    <source>
        <dbReference type="PROSITE" id="PS50059"/>
    </source>
</evidence>
<name>A0A1Z5KDT7_FISSO</name>
<dbReference type="OrthoDB" id="1902587at2759"/>
<gene>
    <name evidence="8" type="ORF">FisN_4Lh500</name>
</gene>
<dbReference type="CDD" id="cd01926">
    <property type="entry name" value="cyclophilin_ABH_like"/>
    <property type="match status" value="1"/>
</dbReference>
<dbReference type="FunFam" id="1.25.40.10:FF:000052">
    <property type="entry name" value="Aryl-hydrocarbon-interacting protein-like 1"/>
    <property type="match status" value="1"/>
</dbReference>
<dbReference type="SUPFAM" id="SSF50891">
    <property type="entry name" value="Cyclophilin-like"/>
    <property type="match status" value="1"/>
</dbReference>
<evidence type="ECO:0000259" key="7">
    <source>
        <dbReference type="PROSITE" id="PS50072"/>
    </source>
</evidence>
<dbReference type="FunFam" id="3.10.50.40:FF:000006">
    <property type="entry name" value="Peptidyl-prolyl cis-trans isomerase"/>
    <property type="match status" value="1"/>
</dbReference>
<dbReference type="PROSITE" id="PS00170">
    <property type="entry name" value="CSA_PPIASE_1"/>
    <property type="match status" value="1"/>
</dbReference>
<dbReference type="AlphaFoldDB" id="A0A1Z5KDT7"/>
<dbReference type="Gene3D" id="3.10.50.40">
    <property type="match status" value="1"/>
</dbReference>
<dbReference type="Proteomes" id="UP000198406">
    <property type="component" value="Unassembled WGS sequence"/>
</dbReference>
<evidence type="ECO:0000313" key="9">
    <source>
        <dbReference type="Proteomes" id="UP000198406"/>
    </source>
</evidence>
<dbReference type="SUPFAM" id="SSF54534">
    <property type="entry name" value="FKBP-like"/>
    <property type="match status" value="1"/>
</dbReference>
<dbReference type="FunFam" id="2.40.100.10:FF:000022">
    <property type="entry name" value="Peptidyl-prolyl cis-trans isomerase CYP95"/>
    <property type="match status" value="1"/>
</dbReference>
<dbReference type="EC" id="5.2.1.8" evidence="2 5"/>
<reference evidence="8 9" key="1">
    <citation type="journal article" date="2015" name="Plant Cell">
        <title>Oil accumulation by the oleaginous diatom Fistulifera solaris as revealed by the genome and transcriptome.</title>
        <authorList>
            <person name="Tanaka T."/>
            <person name="Maeda Y."/>
            <person name="Veluchamy A."/>
            <person name="Tanaka M."/>
            <person name="Abida H."/>
            <person name="Marechal E."/>
            <person name="Bowler C."/>
            <person name="Muto M."/>
            <person name="Sunaga Y."/>
            <person name="Tanaka M."/>
            <person name="Yoshino T."/>
            <person name="Taniguchi T."/>
            <person name="Fukuda Y."/>
            <person name="Nemoto M."/>
            <person name="Matsumoto M."/>
            <person name="Wong P.S."/>
            <person name="Aburatani S."/>
            <person name="Fujibuchi W."/>
        </authorList>
    </citation>
    <scope>NUCLEOTIDE SEQUENCE [LARGE SCALE GENOMIC DNA]</scope>
    <source>
        <strain evidence="8 9">JPCC DA0580</strain>
    </source>
</reference>
<accession>A0A1Z5KDT7</accession>
<keyword evidence="9" id="KW-1185">Reference proteome</keyword>
<dbReference type="SMART" id="SM00028">
    <property type="entry name" value="TPR"/>
    <property type="match status" value="3"/>
</dbReference>
<dbReference type="Pfam" id="PF00254">
    <property type="entry name" value="FKBP_C"/>
    <property type="match status" value="1"/>
</dbReference>
<dbReference type="Gene3D" id="1.25.40.10">
    <property type="entry name" value="Tetratricopeptide repeat domain"/>
    <property type="match status" value="1"/>
</dbReference>
<dbReference type="PANTHER" id="PTHR11071">
    <property type="entry name" value="PEPTIDYL-PROLYL CIS-TRANS ISOMERASE"/>
    <property type="match status" value="1"/>
</dbReference>
<dbReference type="PRINTS" id="PR00153">
    <property type="entry name" value="CSAPPISMRASE"/>
</dbReference>
<evidence type="ECO:0000256" key="1">
    <source>
        <dbReference type="ARBA" id="ARBA00000971"/>
    </source>
</evidence>
<dbReference type="GO" id="GO:0005737">
    <property type="term" value="C:cytoplasm"/>
    <property type="evidence" value="ECO:0007669"/>
    <property type="project" value="TreeGrafter"/>
</dbReference>
<dbReference type="PROSITE" id="PS50072">
    <property type="entry name" value="CSA_PPIASE_2"/>
    <property type="match status" value="1"/>
</dbReference>
<sequence length="485" mass="53520">MSDEWIDVSKKQDGGVKKKILQAAPESAEGPPPEGYEVTAHYTGTLAKDGSKFDSSLDRGVPFKFTIGQGMVIRGWDEGFASMKVGEKAMLEITPEYGYGDGGSPPKIPPNATLHFEVELLGFNEKQKEKWEMTPEERLVRAKKLKTEGTDLFQQKKFSEAVSKYEDAANYSVDEGISGNAVPEEERELYVSCWSNAAMCYIKTKDWPEAVRASSSVLEIDSEAKNVKALYRRGLARMNMGLLKEAKADLMAAYEVDENSKDIRKALAQLKEAIVENKKREKAAFGGFLGKVDMYGDKKGLIVPNAKGDNPHVYFQIKHGDEDLGRIVMQLYKDITPTTAENFRLLCTGEKGEGKMGKPLHYKGCTFHRIIKDFMLQGGDFTNGDGTGGEAALPAVQKDENFSIKHTKEGLLSMANSGPNTNGSQFFITCRDTPHLDGKHVVFGHVVEGLDIVRKMENVKTGASDKPDVDVIIADCGEMPSDYKP</sequence>
<keyword evidence="4 5" id="KW-0413">Isomerase</keyword>
<dbReference type="Gene3D" id="2.40.100.10">
    <property type="entry name" value="Cyclophilin-like"/>
    <property type="match status" value="1"/>
</dbReference>
<dbReference type="InterPro" id="IPR020892">
    <property type="entry name" value="Cyclophilin-type_PPIase_CS"/>
</dbReference>
<dbReference type="InterPro" id="IPR002130">
    <property type="entry name" value="Cyclophilin-type_PPIase_dom"/>
</dbReference>
<evidence type="ECO:0000256" key="5">
    <source>
        <dbReference type="PROSITE-ProRule" id="PRU00277"/>
    </source>
</evidence>
<dbReference type="InterPro" id="IPR011990">
    <property type="entry name" value="TPR-like_helical_dom_sf"/>
</dbReference>
<protein>
    <recommendedName>
        <fullName evidence="2 5">peptidylprolyl isomerase</fullName>
        <ecNumber evidence="2 5">5.2.1.8</ecNumber>
    </recommendedName>
</protein>
<organism evidence="8 9">
    <name type="scientific">Fistulifera solaris</name>
    <name type="common">Oleaginous diatom</name>
    <dbReference type="NCBI Taxonomy" id="1519565"/>
    <lineage>
        <taxon>Eukaryota</taxon>
        <taxon>Sar</taxon>
        <taxon>Stramenopiles</taxon>
        <taxon>Ochrophyta</taxon>
        <taxon>Bacillariophyta</taxon>
        <taxon>Bacillariophyceae</taxon>
        <taxon>Bacillariophycidae</taxon>
        <taxon>Naviculales</taxon>
        <taxon>Naviculaceae</taxon>
        <taxon>Fistulifera</taxon>
    </lineage>
</organism>
<dbReference type="Pfam" id="PF00160">
    <property type="entry name" value="Pro_isomerase"/>
    <property type="match status" value="1"/>
</dbReference>
<feature type="domain" description="PPIase FKBP-type" evidence="6">
    <location>
        <begin position="35"/>
        <end position="124"/>
    </location>
</feature>
<dbReference type="FunCoup" id="A0A1Z5KDT7">
    <property type="interactions" value="532"/>
</dbReference>
<dbReference type="InterPro" id="IPR019734">
    <property type="entry name" value="TPR_rpt"/>
</dbReference>
<dbReference type="InterPro" id="IPR046357">
    <property type="entry name" value="PPIase_dom_sf"/>
</dbReference>
<comment type="caution">
    <text evidence="8">The sequence shown here is derived from an EMBL/GenBank/DDBJ whole genome shotgun (WGS) entry which is preliminary data.</text>
</comment>